<feature type="transmembrane region" description="Helical" evidence="1">
    <location>
        <begin position="12"/>
        <end position="31"/>
    </location>
</feature>
<reference evidence="3" key="1">
    <citation type="submission" date="2018-08" db="EMBL/GenBank/DDBJ databases">
        <authorList>
            <person name="Rodrigo-Torres L."/>
            <person name="Arahal R. D."/>
            <person name="Lucena T."/>
        </authorList>
    </citation>
    <scope>NUCLEOTIDE SEQUENCE [LARGE SCALE GENOMIC DNA]</scope>
    <source>
        <strain evidence="3">CECT 7235</strain>
    </source>
</reference>
<dbReference type="AlphaFoldDB" id="A0A3B0MRC4"/>
<evidence type="ECO:0000256" key="1">
    <source>
        <dbReference type="SAM" id="Phobius"/>
    </source>
</evidence>
<protein>
    <submittedName>
        <fullName evidence="2">Uncharacterized protein</fullName>
    </submittedName>
</protein>
<dbReference type="EMBL" id="UIHC01000008">
    <property type="protein sequence ID" value="SUZ31454.1"/>
    <property type="molecule type" value="Genomic_DNA"/>
</dbReference>
<name>A0A3B0MRC4_9RHOB</name>
<dbReference type="Proteomes" id="UP000272908">
    <property type="component" value="Unassembled WGS sequence"/>
</dbReference>
<proteinExistence type="predicted"/>
<accession>A0A3B0MRC4</accession>
<keyword evidence="1" id="KW-0472">Membrane</keyword>
<organism evidence="2 3">
    <name type="scientific">Roseinatronobacter ekhonensis</name>
    <dbReference type="NCBI Taxonomy" id="254356"/>
    <lineage>
        <taxon>Bacteria</taxon>
        <taxon>Pseudomonadati</taxon>
        <taxon>Pseudomonadota</taxon>
        <taxon>Alphaproteobacteria</taxon>
        <taxon>Rhodobacterales</taxon>
        <taxon>Paracoccaceae</taxon>
        <taxon>Roseinatronobacter</taxon>
    </lineage>
</organism>
<evidence type="ECO:0000313" key="3">
    <source>
        <dbReference type="Proteomes" id="UP000272908"/>
    </source>
</evidence>
<sequence>MAATQGAGKRPLLFGLVAVLGLMAIAGFAPYQAAQAQTSGMSSARLDAAIDAWLSDDELAGLQTLAGLAQAGDVTAQVLLGLIDKHAALQGPAVLALPRDGRIALLRAPGGISGQNWLHLAAKEGDPLAQAWTSVFRPGADLDTAAQFAAMSEPRALALALTSLAKRQEHGFKDSVIAQDWYPDTLLFLGRDRTLTQARAAALHPGDPQHRYHKGARPTKADLADWLAQAPAALHLRATCEAVCPATQEHCVMALYHALGDYQALLTHGTPANALIPDEVFAASPRGRAALARRIMLMRSTRMREADREKLSAVDSCATDWLGTQYEAHTPRAIPAAEN</sequence>
<keyword evidence="1" id="KW-0812">Transmembrane</keyword>
<keyword evidence="3" id="KW-1185">Reference proteome</keyword>
<gene>
    <name evidence="2" type="ORF">ROE7235_01200</name>
</gene>
<keyword evidence="1" id="KW-1133">Transmembrane helix</keyword>
<evidence type="ECO:0000313" key="2">
    <source>
        <dbReference type="EMBL" id="SUZ31454.1"/>
    </source>
</evidence>